<dbReference type="AlphaFoldDB" id="A0A3N1D154"/>
<name>A0A3N1D154_9ACTN</name>
<comment type="caution">
    <text evidence="3">The sequence shown here is derived from an EMBL/GenBank/DDBJ whole genome shotgun (WGS) entry which is preliminary data.</text>
</comment>
<evidence type="ECO:0008006" key="5">
    <source>
        <dbReference type="Google" id="ProtNLM"/>
    </source>
</evidence>
<dbReference type="InterPro" id="IPR011990">
    <property type="entry name" value="TPR-like_helical_dom_sf"/>
</dbReference>
<proteinExistence type="predicted"/>
<evidence type="ECO:0000313" key="4">
    <source>
        <dbReference type="Proteomes" id="UP000272400"/>
    </source>
</evidence>
<evidence type="ECO:0000256" key="2">
    <source>
        <dbReference type="SAM" id="Phobius"/>
    </source>
</evidence>
<keyword evidence="2" id="KW-0812">Transmembrane</keyword>
<evidence type="ECO:0000313" key="3">
    <source>
        <dbReference type="EMBL" id="ROO86798.1"/>
    </source>
</evidence>
<sequence length="459" mass="50221">MVTGTGDPRHEDRDEEGETVDEGGRVSQSEEQRGWGKLLRAAVVFFVAAFGFLGAVIALPGDLPGFWQSLPWVGAPPLKGALRIVVAPIAIDAPKKADEDEEVAEAFGDALLEMVADEFTEPGVVAVGGADNDDVGVYRTEAGRAERLGTDLSSRRGHIAVSATLIPGVVDRLRVEIYLDRHRLGEAYELGGLQSLSEAEFGDVADNPSAHRNAQNFLLGKVRLYSRMLMAAGDYATGDERGLKTSIKEMRALQPDLTGAAERSFSWLLIGNAEARAHRRHKAEAAYRSALDADPGSVRAKLGLAEITYLRAGGTFSGQMCTREVSREKVLDELEGRYEKLAGEISQDDRHDVRPRIHFALARTRLCLLLIRGKGPIDRIEMGFRTAAASWENDTRKIWLRTLTADSYALLGEISMLALVDRAPDPATAARYFEAAARLAPDEARRTAYHQRDEDVRSP</sequence>
<reference evidence="3 4" key="1">
    <citation type="submission" date="2018-11" db="EMBL/GenBank/DDBJ databases">
        <title>Sequencing the genomes of 1000 actinobacteria strains.</title>
        <authorList>
            <person name="Klenk H.-P."/>
        </authorList>
    </citation>
    <scope>NUCLEOTIDE SEQUENCE [LARGE SCALE GENOMIC DNA]</scope>
    <source>
        <strain evidence="3 4">DSM 44254</strain>
    </source>
</reference>
<protein>
    <recommendedName>
        <fullName evidence="5">Tetratricopeptide repeat protein</fullName>
    </recommendedName>
</protein>
<keyword evidence="2" id="KW-0472">Membrane</keyword>
<evidence type="ECO:0000256" key="1">
    <source>
        <dbReference type="SAM" id="MobiDB-lite"/>
    </source>
</evidence>
<keyword evidence="4" id="KW-1185">Reference proteome</keyword>
<feature type="region of interest" description="Disordered" evidence="1">
    <location>
        <begin position="1"/>
        <end position="31"/>
    </location>
</feature>
<dbReference type="Proteomes" id="UP000272400">
    <property type="component" value="Unassembled WGS sequence"/>
</dbReference>
<organism evidence="3 4">
    <name type="scientific">Actinocorallia herbida</name>
    <dbReference type="NCBI Taxonomy" id="58109"/>
    <lineage>
        <taxon>Bacteria</taxon>
        <taxon>Bacillati</taxon>
        <taxon>Actinomycetota</taxon>
        <taxon>Actinomycetes</taxon>
        <taxon>Streptosporangiales</taxon>
        <taxon>Thermomonosporaceae</taxon>
        <taxon>Actinocorallia</taxon>
    </lineage>
</organism>
<feature type="compositionally biased region" description="Basic and acidic residues" evidence="1">
    <location>
        <begin position="22"/>
        <end position="31"/>
    </location>
</feature>
<gene>
    <name evidence="3" type="ORF">EDD29_4379</name>
</gene>
<dbReference type="EMBL" id="RJKE01000001">
    <property type="protein sequence ID" value="ROO86798.1"/>
    <property type="molecule type" value="Genomic_DNA"/>
</dbReference>
<keyword evidence="2" id="KW-1133">Transmembrane helix</keyword>
<accession>A0A3N1D154</accession>
<dbReference type="Gene3D" id="1.25.40.10">
    <property type="entry name" value="Tetratricopeptide repeat domain"/>
    <property type="match status" value="1"/>
</dbReference>
<feature type="transmembrane region" description="Helical" evidence="2">
    <location>
        <begin position="38"/>
        <end position="59"/>
    </location>
</feature>